<feature type="domain" description="Ribonucleotide reductase large subunit C-terminal" evidence="3">
    <location>
        <begin position="73"/>
        <end position="114"/>
    </location>
</feature>
<evidence type="ECO:0000313" key="5">
    <source>
        <dbReference type="Proteomes" id="UP000218334"/>
    </source>
</evidence>
<dbReference type="Proteomes" id="UP000218334">
    <property type="component" value="Unassembled WGS sequence"/>
</dbReference>
<dbReference type="Pfam" id="PF02867">
    <property type="entry name" value="Ribonuc_red_lgC"/>
    <property type="match status" value="1"/>
</dbReference>
<dbReference type="GO" id="GO:0005971">
    <property type="term" value="C:ribonucleoside-diphosphate reductase complex"/>
    <property type="evidence" value="ECO:0007669"/>
    <property type="project" value="TreeGrafter"/>
</dbReference>
<evidence type="ECO:0000256" key="1">
    <source>
        <dbReference type="ARBA" id="ARBA00010406"/>
    </source>
</evidence>
<dbReference type="InterPro" id="IPR039718">
    <property type="entry name" value="Rrm1"/>
</dbReference>
<dbReference type="AlphaFoldDB" id="A0A2H3C7H0"/>
<evidence type="ECO:0000313" key="4">
    <source>
        <dbReference type="EMBL" id="PBK77840.1"/>
    </source>
</evidence>
<sequence length="162" mass="17810">MLTTLQSFLLIPAFVVTLSSTQQCSIYNQLVQCCGTDVVTNKATLKVDAGPLDPSKLVKFSCSFPRVVIAQTVKYEKEGHACKSVPAQKLWHAILDGQVETGNPFMVYKDAANASLALPTFMSNGAYDFKKLHAVAKTVTFNLNRIIDANYYPVPEARCPNF</sequence>
<dbReference type="SUPFAM" id="SSF51998">
    <property type="entry name" value="PFL-like glycyl radical enzymes"/>
    <property type="match status" value="1"/>
</dbReference>
<gene>
    <name evidence="4" type="ORF">ARMSODRAFT_1029164</name>
</gene>
<dbReference type="PANTHER" id="PTHR11573:SF6">
    <property type="entry name" value="RIBONUCLEOSIDE-DIPHOSPHATE REDUCTASE LARGE SUBUNIT"/>
    <property type="match status" value="1"/>
</dbReference>
<dbReference type="STRING" id="1076256.A0A2H3C7H0"/>
<keyword evidence="5" id="KW-1185">Reference proteome</keyword>
<evidence type="ECO:0000259" key="3">
    <source>
        <dbReference type="Pfam" id="PF02867"/>
    </source>
</evidence>
<feature type="chain" id="PRO_5013682199" description="Ribonucleotide reductase large subunit C-terminal domain-containing protein" evidence="2">
    <location>
        <begin position="22"/>
        <end position="162"/>
    </location>
</feature>
<accession>A0A2H3C7H0</accession>
<reference evidence="5" key="1">
    <citation type="journal article" date="2017" name="Nat. Ecol. Evol.">
        <title>Genome expansion and lineage-specific genetic innovations in the forest pathogenic fungi Armillaria.</title>
        <authorList>
            <person name="Sipos G."/>
            <person name="Prasanna A.N."/>
            <person name="Walter M.C."/>
            <person name="O'Connor E."/>
            <person name="Balint B."/>
            <person name="Krizsan K."/>
            <person name="Kiss B."/>
            <person name="Hess J."/>
            <person name="Varga T."/>
            <person name="Slot J."/>
            <person name="Riley R."/>
            <person name="Boka B."/>
            <person name="Rigling D."/>
            <person name="Barry K."/>
            <person name="Lee J."/>
            <person name="Mihaltcheva S."/>
            <person name="LaButti K."/>
            <person name="Lipzen A."/>
            <person name="Waldron R."/>
            <person name="Moloney N.M."/>
            <person name="Sperisen C."/>
            <person name="Kredics L."/>
            <person name="Vagvoelgyi C."/>
            <person name="Patrignani A."/>
            <person name="Fitzpatrick D."/>
            <person name="Nagy I."/>
            <person name="Doyle S."/>
            <person name="Anderson J.B."/>
            <person name="Grigoriev I.V."/>
            <person name="Gueldener U."/>
            <person name="Muensterkoetter M."/>
            <person name="Nagy L.G."/>
        </authorList>
    </citation>
    <scope>NUCLEOTIDE SEQUENCE [LARGE SCALE GENOMIC DNA]</scope>
    <source>
        <strain evidence="5">28-4</strain>
    </source>
</reference>
<protein>
    <recommendedName>
        <fullName evidence="3">Ribonucleotide reductase large subunit C-terminal domain-containing protein</fullName>
    </recommendedName>
</protein>
<dbReference type="GO" id="GO:0004748">
    <property type="term" value="F:ribonucleoside-diphosphate reductase activity, thioredoxin disulfide as acceptor"/>
    <property type="evidence" value="ECO:0007669"/>
    <property type="project" value="TreeGrafter"/>
</dbReference>
<dbReference type="GO" id="GO:0009263">
    <property type="term" value="P:deoxyribonucleotide biosynthetic process"/>
    <property type="evidence" value="ECO:0007669"/>
    <property type="project" value="TreeGrafter"/>
</dbReference>
<organism evidence="4 5">
    <name type="scientific">Armillaria solidipes</name>
    <dbReference type="NCBI Taxonomy" id="1076256"/>
    <lineage>
        <taxon>Eukaryota</taxon>
        <taxon>Fungi</taxon>
        <taxon>Dikarya</taxon>
        <taxon>Basidiomycota</taxon>
        <taxon>Agaricomycotina</taxon>
        <taxon>Agaricomycetes</taxon>
        <taxon>Agaricomycetidae</taxon>
        <taxon>Agaricales</taxon>
        <taxon>Marasmiineae</taxon>
        <taxon>Physalacriaceae</taxon>
        <taxon>Armillaria</taxon>
    </lineage>
</organism>
<dbReference type="GO" id="GO:0005524">
    <property type="term" value="F:ATP binding"/>
    <property type="evidence" value="ECO:0007669"/>
    <property type="project" value="TreeGrafter"/>
</dbReference>
<name>A0A2H3C7H0_9AGAR</name>
<dbReference type="Gene3D" id="3.20.70.20">
    <property type="match status" value="2"/>
</dbReference>
<feature type="signal peptide" evidence="2">
    <location>
        <begin position="1"/>
        <end position="21"/>
    </location>
</feature>
<proteinExistence type="inferred from homology"/>
<keyword evidence="2" id="KW-0732">Signal</keyword>
<dbReference type="InterPro" id="IPR000788">
    <property type="entry name" value="RNR_lg_C"/>
</dbReference>
<dbReference type="PANTHER" id="PTHR11573">
    <property type="entry name" value="RIBONUCLEOSIDE-DIPHOSPHATE REDUCTASE LARGE CHAIN"/>
    <property type="match status" value="1"/>
</dbReference>
<dbReference type="EMBL" id="KZ293415">
    <property type="protein sequence ID" value="PBK77840.1"/>
    <property type="molecule type" value="Genomic_DNA"/>
</dbReference>
<comment type="similarity">
    <text evidence="1">Belongs to the ribonucleoside diphosphate reductase large chain family.</text>
</comment>
<evidence type="ECO:0000256" key="2">
    <source>
        <dbReference type="SAM" id="SignalP"/>
    </source>
</evidence>